<dbReference type="InterPro" id="IPR037293">
    <property type="entry name" value="Gal_Oxidase_central_sf"/>
</dbReference>
<proteinExistence type="predicted"/>
<sequence length="474" mass="49874">MNKKLLFFLLIPFLGFSQVQIGQDISGDSNGFRFGNSVSFSDDGTTFIAGGMSSSSVKVYRINSSGNWIQLGQNFVGGSLGNNIAISSDGNIVAIGTVTNLSNIGYFSVYQNISGTWSQIGQNVMGNIGEQFGYSVAISSNGSVVAASAPYATGKGGKNSGKVRIYRNVSGTWTKIGSDIDDGEIVSEFSGIDIDLSEDGNTLAIGTLRNASSTNAKGKVRVYQNISGTWTKIGNDIVGENAFDTCSSVSLSSNGNIVAIGSPHNEGNGKESGSVRVYRNSSGNWIKVGQDIDGEVAGALSGYSVSFSADGTILAIGAPGNFTNKSGYIRIYKNISGSWVKMGQGINGKIGGENFGRSVSLSANGQKVVVGAFSNSDNGNLFGQVRVYDISGMLSTNDFVSQNFNIYPNPTSDVLNINLENNLVLEQVIIYNNLGQVVKTSTENVIDVSHLATGLYFVEVTTNQGKATKKVIVN</sequence>
<dbReference type="PANTHER" id="PTHR36220:SF1">
    <property type="entry name" value="GAMMA TUBULIN COMPLEX COMPONENT C-TERMINAL DOMAIN-CONTAINING PROTEIN"/>
    <property type="match status" value="1"/>
</dbReference>
<dbReference type="EMBL" id="FOVI01000014">
    <property type="protein sequence ID" value="SFN92974.1"/>
    <property type="molecule type" value="Genomic_DNA"/>
</dbReference>
<keyword evidence="4" id="KW-1185">Reference proteome</keyword>
<dbReference type="Gene3D" id="2.130.10.80">
    <property type="entry name" value="Galactose oxidase/kelch, beta-propeller"/>
    <property type="match status" value="1"/>
</dbReference>
<organism evidence="3 4">
    <name type="scientific">Paenimyroides ummariense</name>
    <dbReference type="NCBI Taxonomy" id="913024"/>
    <lineage>
        <taxon>Bacteria</taxon>
        <taxon>Pseudomonadati</taxon>
        <taxon>Bacteroidota</taxon>
        <taxon>Flavobacteriia</taxon>
        <taxon>Flavobacteriales</taxon>
        <taxon>Flavobacteriaceae</taxon>
        <taxon>Paenimyroides</taxon>
    </lineage>
</organism>
<dbReference type="RefSeq" id="WP_091523768.1">
    <property type="nucleotide sequence ID" value="NZ_FOVI01000014.1"/>
</dbReference>
<dbReference type="NCBIfam" id="TIGR04183">
    <property type="entry name" value="Por_Secre_tail"/>
    <property type="match status" value="1"/>
</dbReference>
<evidence type="ECO:0000313" key="4">
    <source>
        <dbReference type="Proteomes" id="UP000199036"/>
    </source>
</evidence>
<dbReference type="STRING" id="913024.SAMN05421741_11431"/>
<feature type="domain" description="Secretion system C-terminal sorting" evidence="2">
    <location>
        <begin position="406"/>
        <end position="473"/>
    </location>
</feature>
<name>A0A1I5D177_9FLAO</name>
<dbReference type="Proteomes" id="UP000199036">
    <property type="component" value="Unassembled WGS sequence"/>
</dbReference>
<dbReference type="InterPro" id="IPR026444">
    <property type="entry name" value="Secre_tail"/>
</dbReference>
<keyword evidence="1" id="KW-0732">Signal</keyword>
<reference evidence="4" key="1">
    <citation type="submission" date="2016-10" db="EMBL/GenBank/DDBJ databases">
        <authorList>
            <person name="Varghese N."/>
            <person name="Submissions S."/>
        </authorList>
    </citation>
    <scope>NUCLEOTIDE SEQUENCE [LARGE SCALE GENOMIC DNA]</scope>
    <source>
        <strain evidence="4">DS-12</strain>
    </source>
</reference>
<dbReference type="Pfam" id="PF18962">
    <property type="entry name" value="Por_Secre_tail"/>
    <property type="match status" value="1"/>
</dbReference>
<protein>
    <submittedName>
        <fullName evidence="3">Por secretion system C-terminal sorting domain-containing protein</fullName>
    </submittedName>
</protein>
<dbReference type="InterPro" id="IPR013519">
    <property type="entry name" value="Int_alpha_beta-p"/>
</dbReference>
<gene>
    <name evidence="3" type="ORF">SAMN05421741_11431</name>
</gene>
<dbReference type="OrthoDB" id="1403372at2"/>
<accession>A0A1I5D177</accession>
<dbReference type="SMART" id="SM00191">
    <property type="entry name" value="Int_alpha"/>
    <property type="match status" value="4"/>
</dbReference>
<evidence type="ECO:0000259" key="2">
    <source>
        <dbReference type="Pfam" id="PF18962"/>
    </source>
</evidence>
<dbReference type="AlphaFoldDB" id="A0A1I5D177"/>
<evidence type="ECO:0000313" key="3">
    <source>
        <dbReference type="EMBL" id="SFN92974.1"/>
    </source>
</evidence>
<evidence type="ECO:0000256" key="1">
    <source>
        <dbReference type="ARBA" id="ARBA00022729"/>
    </source>
</evidence>
<dbReference type="PANTHER" id="PTHR36220">
    <property type="entry name" value="UNNAMED PRODUCT"/>
    <property type="match status" value="1"/>
</dbReference>
<dbReference type="SUPFAM" id="SSF82171">
    <property type="entry name" value="DPP6 N-terminal domain-like"/>
    <property type="match status" value="1"/>
</dbReference>